<dbReference type="Pfam" id="PF02629">
    <property type="entry name" value="CoA_binding"/>
    <property type="match status" value="1"/>
</dbReference>
<proteinExistence type="predicted"/>
<keyword evidence="5" id="KW-1185">Reference proteome</keyword>
<dbReference type="InterPro" id="IPR005810">
    <property type="entry name" value="CoA_lig_alpha"/>
</dbReference>
<evidence type="ECO:0000313" key="5">
    <source>
        <dbReference type="Proteomes" id="UP000677668"/>
    </source>
</evidence>
<dbReference type="Proteomes" id="UP000677668">
    <property type="component" value="Chromosome 1"/>
</dbReference>
<reference evidence="4 5" key="1">
    <citation type="submission" date="2021-03" db="EMBL/GenBank/DDBJ databases">
        <title>Genomic and phenotypic characterization of Chloracidobacterium isolates provides evidence for multiple species.</title>
        <authorList>
            <person name="Saini M.K."/>
            <person name="Costas A.M.G."/>
            <person name="Tank M."/>
            <person name="Bryant D.A."/>
        </authorList>
    </citation>
    <scope>NUCLEOTIDE SEQUENCE [LARGE SCALE GENOMIC DNA]</scope>
    <source>
        <strain evidence="4 5">N</strain>
    </source>
</reference>
<dbReference type="PANTHER" id="PTHR11117">
    <property type="entry name" value="SUCCINYL-COA LIGASE SUBUNIT ALPHA"/>
    <property type="match status" value="1"/>
</dbReference>
<dbReference type="SMART" id="SM00881">
    <property type="entry name" value="CoA_binding"/>
    <property type="match status" value="1"/>
</dbReference>
<name>A0ABX8AW38_9BACT</name>
<dbReference type="Gene3D" id="3.40.50.720">
    <property type="entry name" value="NAD(P)-binding Rossmann-like Domain"/>
    <property type="match status" value="1"/>
</dbReference>
<keyword evidence="2" id="KW-0547">Nucleotide-binding</keyword>
<dbReference type="Pfam" id="PF00549">
    <property type="entry name" value="Ligase_CoA"/>
    <property type="match status" value="1"/>
</dbReference>
<protein>
    <submittedName>
        <fullName evidence="4">CoA-binding protein</fullName>
    </submittedName>
</protein>
<dbReference type="EMBL" id="CP072642">
    <property type="protein sequence ID" value="QUV92889.1"/>
    <property type="molecule type" value="Genomic_DNA"/>
</dbReference>
<dbReference type="InterPro" id="IPR005811">
    <property type="entry name" value="SUCC_ACL_C"/>
</dbReference>
<sequence length="305" mass="31728">MGILVDENTRVVVQGITGREGSFVTNEMLRYGTKVLAGVTPGKGGEVVHGVPVYDTLKQALKAHPDINTSLVYVPPLSAKDAAIEAISNGIRLINIITERVPIHDTADLYSYAVSKGARVVGPTSVGILTPGKCKLGPIGGTNPDFQFKPGRIGIVSKSGSMTSETAWVLCQAGFGISTALSVGGDVIACSTFADLLPLFEADPETDAVVMFGEPGGVYEEQAAELVRQGGFTKPLIAFIAGKFVDAMPSGITFGHAGAIMERGMGSPRQKVEALRAAGVGVADVHHEITTLVAEALGQRVGRTA</sequence>
<dbReference type="SUPFAM" id="SSF51735">
    <property type="entry name" value="NAD(P)-binding Rossmann-fold domains"/>
    <property type="match status" value="1"/>
</dbReference>
<evidence type="ECO:0000256" key="2">
    <source>
        <dbReference type="ARBA" id="ARBA00022741"/>
    </source>
</evidence>
<dbReference type="SUPFAM" id="SSF52210">
    <property type="entry name" value="Succinyl-CoA synthetase domains"/>
    <property type="match status" value="1"/>
</dbReference>
<evidence type="ECO:0000313" key="4">
    <source>
        <dbReference type="EMBL" id="QUV92889.1"/>
    </source>
</evidence>
<dbReference type="PRINTS" id="PR01798">
    <property type="entry name" value="SCOASYNTHASE"/>
</dbReference>
<feature type="domain" description="CoA-binding" evidence="3">
    <location>
        <begin position="4"/>
        <end position="101"/>
    </location>
</feature>
<organism evidence="4 5">
    <name type="scientific">Chloracidobacterium sp. N</name>
    <dbReference type="NCBI Taxonomy" id="2821540"/>
    <lineage>
        <taxon>Bacteria</taxon>
        <taxon>Pseudomonadati</taxon>
        <taxon>Acidobacteriota</taxon>
        <taxon>Terriglobia</taxon>
        <taxon>Terriglobales</taxon>
        <taxon>Acidobacteriaceae</taxon>
        <taxon>Chloracidobacterium</taxon>
        <taxon>Chloracidobacterium aggregatum</taxon>
    </lineage>
</organism>
<dbReference type="InterPro" id="IPR036291">
    <property type="entry name" value="NAD(P)-bd_dom_sf"/>
</dbReference>
<dbReference type="Gene3D" id="3.40.50.261">
    <property type="entry name" value="Succinyl-CoA synthetase domains"/>
    <property type="match status" value="1"/>
</dbReference>
<accession>A0ABX8AW38</accession>
<dbReference type="RefSeq" id="WP_211421324.1">
    <property type="nucleotide sequence ID" value="NZ_CP072642.1"/>
</dbReference>
<dbReference type="InterPro" id="IPR016102">
    <property type="entry name" value="Succinyl-CoA_synth-like"/>
</dbReference>
<dbReference type="InterPro" id="IPR003781">
    <property type="entry name" value="CoA-bd"/>
</dbReference>
<dbReference type="PANTHER" id="PTHR11117:SF2">
    <property type="entry name" value="SUCCINATE--COA LIGASE [ADP_GDP-FORMING] SUBUNIT ALPHA, MITOCHONDRIAL"/>
    <property type="match status" value="1"/>
</dbReference>
<evidence type="ECO:0000256" key="1">
    <source>
        <dbReference type="ARBA" id="ARBA00022598"/>
    </source>
</evidence>
<gene>
    <name evidence="4" type="ORF">J8C05_05700</name>
</gene>
<dbReference type="PIRSF" id="PIRSF001553">
    <property type="entry name" value="SucCS_alpha"/>
    <property type="match status" value="1"/>
</dbReference>
<keyword evidence="1" id="KW-0436">Ligase</keyword>
<evidence type="ECO:0000259" key="3">
    <source>
        <dbReference type="SMART" id="SM00881"/>
    </source>
</evidence>